<feature type="compositionally biased region" description="Basic and acidic residues" evidence="6">
    <location>
        <begin position="72"/>
        <end position="86"/>
    </location>
</feature>
<dbReference type="EMBL" id="QGKX02000996">
    <property type="protein sequence ID" value="KAF3559490.1"/>
    <property type="molecule type" value="Genomic_DNA"/>
</dbReference>
<dbReference type="InterPro" id="IPR012677">
    <property type="entry name" value="Nucleotide-bd_a/b_plait_sf"/>
</dbReference>
<dbReference type="GO" id="GO:0008234">
    <property type="term" value="F:cysteine-type peptidase activity"/>
    <property type="evidence" value="ECO:0007669"/>
    <property type="project" value="InterPro"/>
</dbReference>
<dbReference type="GO" id="GO:0006508">
    <property type="term" value="P:proteolysis"/>
    <property type="evidence" value="ECO:0007669"/>
    <property type="project" value="InterPro"/>
</dbReference>
<protein>
    <recommendedName>
        <fullName evidence="7">RRM domain-containing protein</fullName>
    </recommendedName>
</protein>
<name>A0A8S9R6W0_BRACR</name>
<dbReference type="GO" id="GO:0003729">
    <property type="term" value="F:mRNA binding"/>
    <property type="evidence" value="ECO:0007669"/>
    <property type="project" value="TreeGrafter"/>
</dbReference>
<dbReference type="InterPro" id="IPR038765">
    <property type="entry name" value="Papain-like_cys_pep_sf"/>
</dbReference>
<feature type="compositionally biased region" description="Basic and acidic residues" evidence="6">
    <location>
        <begin position="123"/>
        <end position="132"/>
    </location>
</feature>
<dbReference type="InterPro" id="IPR000504">
    <property type="entry name" value="RRM_dom"/>
</dbReference>
<dbReference type="SUPFAM" id="SSF54001">
    <property type="entry name" value="Cysteine proteinases"/>
    <property type="match status" value="1"/>
</dbReference>
<dbReference type="AlphaFoldDB" id="A0A8S9R6W0"/>
<dbReference type="Gene3D" id="2.40.50.170">
    <property type="entry name" value="Cysteine proteinases. Chain C"/>
    <property type="match status" value="1"/>
</dbReference>
<evidence type="ECO:0000256" key="5">
    <source>
        <dbReference type="PROSITE-ProRule" id="PRU00176"/>
    </source>
</evidence>
<dbReference type="InterPro" id="IPR025661">
    <property type="entry name" value="Pept_asp_AS"/>
</dbReference>
<keyword evidence="3" id="KW-1015">Disulfide bond</keyword>
<evidence type="ECO:0000256" key="4">
    <source>
        <dbReference type="ARBA" id="ARBA00023242"/>
    </source>
</evidence>
<dbReference type="PROSITE" id="PS50102">
    <property type="entry name" value="RRM"/>
    <property type="match status" value="1"/>
</dbReference>
<dbReference type="GO" id="GO:0005634">
    <property type="term" value="C:nucleus"/>
    <property type="evidence" value="ECO:0007669"/>
    <property type="project" value="UniProtKB-SubCell"/>
</dbReference>
<feature type="region of interest" description="Disordered" evidence="6">
    <location>
        <begin position="18"/>
        <end position="89"/>
    </location>
</feature>
<feature type="compositionally biased region" description="Basic and acidic residues" evidence="6">
    <location>
        <begin position="146"/>
        <end position="157"/>
    </location>
</feature>
<sequence length="317" mass="34436">MFSKRPIVVDWAVPKNLYNGAADAVTAPEDGEKNGSDEESDNSSVDMEEVDDAVESHQSSGDDIDDDEEDSSDKPSESVVLEKDAVTDVNFEEEADVTRKVLKNFLASSKVNIASNDGETEESDKNKLEDSSAKPVVESSGVSEPLKTKEVAPKETQEDDDFKRTVFISNIPFDVSKEEVTQRFAVFGQVESLFLVLHPVTKRPKGTAFLKFKTADASDAAISAASTASVALNAAYMQTYMGGVSCPYICSKRLNHGVLLVGYGSAGFSQARFKEKPYWIIKNSWGETWGENGFYKLCKGRNVCGVDSMVSTVAAAV</sequence>
<dbReference type="SMART" id="SM00360">
    <property type="entry name" value="RRM"/>
    <property type="match status" value="1"/>
</dbReference>
<feature type="compositionally biased region" description="Acidic residues" evidence="6">
    <location>
        <begin position="62"/>
        <end position="71"/>
    </location>
</feature>
<reference evidence="8" key="1">
    <citation type="submission" date="2019-12" db="EMBL/GenBank/DDBJ databases">
        <title>Genome sequencing and annotation of Brassica cretica.</title>
        <authorList>
            <person name="Studholme D.J."/>
            <person name="Sarris P."/>
        </authorList>
    </citation>
    <scope>NUCLEOTIDE SEQUENCE</scope>
    <source>
        <strain evidence="8">PFS-109/04</strain>
        <tissue evidence="8">Leaf</tissue>
    </source>
</reference>
<dbReference type="InterPro" id="IPR051945">
    <property type="entry name" value="RRM_MRD1_RNA_proc_ribogen"/>
</dbReference>
<feature type="domain" description="RRM" evidence="7">
    <location>
        <begin position="164"/>
        <end position="243"/>
    </location>
</feature>
<dbReference type="InterPro" id="IPR035979">
    <property type="entry name" value="RBD_domain_sf"/>
</dbReference>
<dbReference type="SUPFAM" id="SSF54928">
    <property type="entry name" value="RNA-binding domain, RBD"/>
    <property type="match status" value="1"/>
</dbReference>
<evidence type="ECO:0000313" key="9">
    <source>
        <dbReference type="Proteomes" id="UP000712600"/>
    </source>
</evidence>
<dbReference type="PANTHER" id="PTHR48039:SF6">
    <property type="entry name" value="RRM DOMAIN-CONTAINING PROTEIN"/>
    <property type="match status" value="1"/>
</dbReference>
<comment type="caution">
    <text evidence="8">The sequence shown here is derived from an EMBL/GenBank/DDBJ whole genome shotgun (WGS) entry which is preliminary data.</text>
</comment>
<comment type="subcellular location">
    <subcellularLocation>
        <location evidence="1">Nucleus</location>
    </subcellularLocation>
</comment>
<feature type="region of interest" description="Disordered" evidence="6">
    <location>
        <begin position="116"/>
        <end position="157"/>
    </location>
</feature>
<evidence type="ECO:0000256" key="2">
    <source>
        <dbReference type="ARBA" id="ARBA00022884"/>
    </source>
</evidence>
<gene>
    <name evidence="8" type="ORF">F2Q69_00016386</name>
</gene>
<dbReference type="PROSITE" id="PS00640">
    <property type="entry name" value="THIOL_PROTEASE_ASN"/>
    <property type="match status" value="1"/>
</dbReference>
<evidence type="ECO:0000256" key="6">
    <source>
        <dbReference type="SAM" id="MobiDB-lite"/>
    </source>
</evidence>
<evidence type="ECO:0000259" key="7">
    <source>
        <dbReference type="PROSITE" id="PS50102"/>
    </source>
</evidence>
<dbReference type="InterPro" id="IPR025660">
    <property type="entry name" value="Pept_his_AS"/>
</dbReference>
<evidence type="ECO:0000256" key="3">
    <source>
        <dbReference type="ARBA" id="ARBA00023157"/>
    </source>
</evidence>
<evidence type="ECO:0000256" key="1">
    <source>
        <dbReference type="ARBA" id="ARBA00004123"/>
    </source>
</evidence>
<dbReference type="PANTHER" id="PTHR48039">
    <property type="entry name" value="RNA-BINDING MOTIF PROTEIN 14B"/>
    <property type="match status" value="1"/>
</dbReference>
<dbReference type="PROSITE" id="PS00639">
    <property type="entry name" value="THIOL_PROTEASE_HIS"/>
    <property type="match status" value="1"/>
</dbReference>
<accession>A0A8S9R6W0</accession>
<keyword evidence="2 5" id="KW-0694">RNA-binding</keyword>
<dbReference type="Proteomes" id="UP000712600">
    <property type="component" value="Unassembled WGS sequence"/>
</dbReference>
<evidence type="ECO:0000313" key="8">
    <source>
        <dbReference type="EMBL" id="KAF3559490.1"/>
    </source>
</evidence>
<dbReference type="InterPro" id="IPR000668">
    <property type="entry name" value="Peptidase_C1A_C"/>
</dbReference>
<keyword evidence="4" id="KW-0539">Nucleus</keyword>
<dbReference type="Pfam" id="PF00112">
    <property type="entry name" value="Peptidase_C1"/>
    <property type="match status" value="1"/>
</dbReference>
<proteinExistence type="predicted"/>
<dbReference type="SMART" id="SM00645">
    <property type="entry name" value="Pept_C1"/>
    <property type="match status" value="1"/>
</dbReference>
<organism evidence="8 9">
    <name type="scientific">Brassica cretica</name>
    <name type="common">Mustard</name>
    <dbReference type="NCBI Taxonomy" id="69181"/>
    <lineage>
        <taxon>Eukaryota</taxon>
        <taxon>Viridiplantae</taxon>
        <taxon>Streptophyta</taxon>
        <taxon>Embryophyta</taxon>
        <taxon>Tracheophyta</taxon>
        <taxon>Spermatophyta</taxon>
        <taxon>Magnoliopsida</taxon>
        <taxon>eudicotyledons</taxon>
        <taxon>Gunneridae</taxon>
        <taxon>Pentapetalae</taxon>
        <taxon>rosids</taxon>
        <taxon>malvids</taxon>
        <taxon>Brassicales</taxon>
        <taxon>Brassicaceae</taxon>
        <taxon>Brassiceae</taxon>
        <taxon>Brassica</taxon>
    </lineage>
</organism>
<feature type="compositionally biased region" description="Acidic residues" evidence="6">
    <location>
        <begin position="37"/>
        <end position="53"/>
    </location>
</feature>
<dbReference type="Gene3D" id="3.30.70.330">
    <property type="match status" value="1"/>
</dbReference>